<feature type="region of interest" description="Disordered" evidence="4">
    <location>
        <begin position="1"/>
        <end position="21"/>
    </location>
</feature>
<keyword evidence="3" id="KW-0539">Nucleus</keyword>
<dbReference type="GO" id="GO:0003682">
    <property type="term" value="F:chromatin binding"/>
    <property type="evidence" value="ECO:0007669"/>
    <property type="project" value="TreeGrafter"/>
</dbReference>
<protein>
    <recommendedName>
        <fullName evidence="7">RNA polymerase II-associated factor 1</fullName>
    </recommendedName>
</protein>
<dbReference type="GO" id="GO:0000993">
    <property type="term" value="F:RNA polymerase II complex binding"/>
    <property type="evidence" value="ECO:0007669"/>
    <property type="project" value="TreeGrafter"/>
</dbReference>
<organism evidence="5 6">
    <name type="scientific">Coccomyxa viridis</name>
    <dbReference type="NCBI Taxonomy" id="1274662"/>
    <lineage>
        <taxon>Eukaryota</taxon>
        <taxon>Viridiplantae</taxon>
        <taxon>Chlorophyta</taxon>
        <taxon>core chlorophytes</taxon>
        <taxon>Trebouxiophyceae</taxon>
        <taxon>Trebouxiophyceae incertae sedis</taxon>
        <taxon>Coccomyxaceae</taxon>
        <taxon>Coccomyxa</taxon>
    </lineage>
</organism>
<accession>A0AAV1I099</accession>
<dbReference type="PANTHER" id="PTHR23188">
    <property type="entry name" value="RNA POLYMERASE II-ASSOCIATED FACTOR 1 HOMOLOG"/>
    <property type="match status" value="1"/>
</dbReference>
<reference evidence="5 6" key="1">
    <citation type="submission" date="2023-10" db="EMBL/GenBank/DDBJ databases">
        <authorList>
            <person name="Maclean D."/>
            <person name="Macfadyen A."/>
        </authorList>
    </citation>
    <scope>NUCLEOTIDE SEQUENCE [LARGE SCALE GENOMIC DNA]</scope>
</reference>
<evidence type="ECO:0000313" key="6">
    <source>
        <dbReference type="Proteomes" id="UP001314263"/>
    </source>
</evidence>
<dbReference type="GO" id="GO:0016593">
    <property type="term" value="C:Cdc73/Paf1 complex"/>
    <property type="evidence" value="ECO:0007669"/>
    <property type="project" value="InterPro"/>
</dbReference>
<gene>
    <name evidence="5" type="ORF">CVIRNUC_004029</name>
</gene>
<dbReference type="GO" id="GO:0006368">
    <property type="term" value="P:transcription elongation by RNA polymerase II"/>
    <property type="evidence" value="ECO:0007669"/>
    <property type="project" value="InterPro"/>
</dbReference>
<dbReference type="EMBL" id="CAUYUE010000005">
    <property type="protein sequence ID" value="CAK0773094.1"/>
    <property type="molecule type" value="Genomic_DNA"/>
</dbReference>
<feature type="compositionally biased region" description="Basic and acidic residues" evidence="4">
    <location>
        <begin position="10"/>
        <end position="21"/>
    </location>
</feature>
<keyword evidence="6" id="KW-1185">Reference proteome</keyword>
<feature type="region of interest" description="Disordered" evidence="4">
    <location>
        <begin position="147"/>
        <end position="172"/>
    </location>
</feature>
<evidence type="ECO:0000256" key="1">
    <source>
        <dbReference type="ARBA" id="ARBA00004123"/>
    </source>
</evidence>
<comment type="subcellular location">
    <subcellularLocation>
        <location evidence="1">Nucleus</location>
    </subcellularLocation>
</comment>
<evidence type="ECO:0008006" key="7">
    <source>
        <dbReference type="Google" id="ProtNLM"/>
    </source>
</evidence>
<comment type="similarity">
    <text evidence="2">Belongs to the PAF1 family.</text>
</comment>
<feature type="compositionally biased region" description="Basic and acidic residues" evidence="4">
    <location>
        <begin position="350"/>
        <end position="388"/>
    </location>
</feature>
<dbReference type="Proteomes" id="UP001314263">
    <property type="component" value="Unassembled WGS sequence"/>
</dbReference>
<dbReference type="AlphaFoldDB" id="A0AAV1I099"/>
<evidence type="ECO:0000256" key="2">
    <source>
        <dbReference type="ARBA" id="ARBA00007560"/>
    </source>
</evidence>
<evidence type="ECO:0000313" key="5">
    <source>
        <dbReference type="EMBL" id="CAK0773094.1"/>
    </source>
</evidence>
<dbReference type="Pfam" id="PF03985">
    <property type="entry name" value="Paf1"/>
    <property type="match status" value="1"/>
</dbReference>
<evidence type="ECO:0000256" key="3">
    <source>
        <dbReference type="ARBA" id="ARBA00023242"/>
    </source>
</evidence>
<comment type="caution">
    <text evidence="5">The sequence shown here is derived from an EMBL/GenBank/DDBJ whole genome shotgun (WGS) entry which is preliminary data.</text>
</comment>
<sequence length="388" mass="43304">MSGKHKHSGKHESATKNEDRLRRDTPFLCPVKFRNSLPEVPCDPKMLITPLDTEGISKFQLTTLEKEMRHDLLLDSGSGIQISMLDIDRYIVPEDPPPLEPEDAALLLGYNSAADDRKGPGAARERLRGEQTELNWLMRTTYIAHDAPGKARQKDSGALPNGEAASGSSREELLQDIEEGFAAAERPPKHISNPALEAVEILPVLPDLEHWDDHFAHVKFDGDPTEDVPSLARLSEDDKHRVAEHALIKSYNLAGEGAPIKLLALLLPKGGDISALEAAQSSSGAESSEREDVYDWVREYDYRVRPPDEHEHSYWFGFNERAVTYGRIYNRISTQRNSKIKATPGYARPSEVRVMKRKAETLKGTEEDSSKRAAPEDTQEQAEHSSEG</sequence>
<feature type="region of interest" description="Disordered" evidence="4">
    <location>
        <begin position="340"/>
        <end position="388"/>
    </location>
</feature>
<proteinExistence type="inferred from homology"/>
<dbReference type="PANTHER" id="PTHR23188:SF12">
    <property type="entry name" value="RNA POLYMERASE II-ASSOCIATED FACTOR 1 HOMOLOG"/>
    <property type="match status" value="1"/>
</dbReference>
<evidence type="ECO:0000256" key="4">
    <source>
        <dbReference type="SAM" id="MobiDB-lite"/>
    </source>
</evidence>
<dbReference type="InterPro" id="IPR007133">
    <property type="entry name" value="RNA_pol_II-assoc_Paf1"/>
</dbReference>
<name>A0AAV1I099_9CHLO</name>